<reference evidence="2" key="1">
    <citation type="submission" date="2021-02" db="EMBL/GenBank/DDBJ databases">
        <authorList>
            <person name="Nowell W R."/>
        </authorList>
    </citation>
    <scope>NUCLEOTIDE SEQUENCE</scope>
</reference>
<evidence type="ECO:0000313" key="4">
    <source>
        <dbReference type="Proteomes" id="UP000681967"/>
    </source>
</evidence>
<feature type="non-terminal residue" evidence="2">
    <location>
        <position position="67"/>
    </location>
</feature>
<dbReference type="Proteomes" id="UP000681720">
    <property type="component" value="Unassembled WGS sequence"/>
</dbReference>
<name>A0A8S2TUC7_9BILA</name>
<dbReference type="EMBL" id="CAJOBJ010064642">
    <property type="protein sequence ID" value="CAF4433360.1"/>
    <property type="molecule type" value="Genomic_DNA"/>
</dbReference>
<gene>
    <name evidence="2" type="ORF">BYL167_LOCUS27808</name>
    <name evidence="3" type="ORF">GIL414_LOCUS31632</name>
</gene>
<protein>
    <submittedName>
        <fullName evidence="2">Uncharacterized protein</fullName>
    </submittedName>
</protein>
<proteinExistence type="predicted"/>
<dbReference type="Proteomes" id="UP000681967">
    <property type="component" value="Unassembled WGS sequence"/>
</dbReference>
<evidence type="ECO:0000313" key="3">
    <source>
        <dbReference type="EMBL" id="CAF4433360.1"/>
    </source>
</evidence>
<evidence type="ECO:0000313" key="2">
    <source>
        <dbReference type="EMBL" id="CAF4309255.1"/>
    </source>
</evidence>
<feature type="compositionally biased region" description="Basic and acidic residues" evidence="1">
    <location>
        <begin position="57"/>
        <end position="67"/>
    </location>
</feature>
<comment type="caution">
    <text evidence="2">The sequence shown here is derived from an EMBL/GenBank/DDBJ whole genome shotgun (WGS) entry which is preliminary data.</text>
</comment>
<accession>A0A8S2TUC7</accession>
<feature type="region of interest" description="Disordered" evidence="1">
    <location>
        <begin position="36"/>
        <end position="67"/>
    </location>
</feature>
<dbReference type="AlphaFoldDB" id="A0A8S2TUC7"/>
<organism evidence="2 4">
    <name type="scientific">Rotaria magnacalcarata</name>
    <dbReference type="NCBI Taxonomy" id="392030"/>
    <lineage>
        <taxon>Eukaryota</taxon>
        <taxon>Metazoa</taxon>
        <taxon>Spiralia</taxon>
        <taxon>Gnathifera</taxon>
        <taxon>Rotifera</taxon>
        <taxon>Eurotatoria</taxon>
        <taxon>Bdelloidea</taxon>
        <taxon>Philodinida</taxon>
        <taxon>Philodinidae</taxon>
        <taxon>Rotaria</taxon>
    </lineage>
</organism>
<sequence length="67" mass="7569">INVVDDDDEEAAFLNHCIARESIDFEKIAEDKRNATIDDEPLAGKDANSPSITNQLRNEELERRKAV</sequence>
<dbReference type="EMBL" id="CAJOBH010037239">
    <property type="protein sequence ID" value="CAF4309255.1"/>
    <property type="molecule type" value="Genomic_DNA"/>
</dbReference>
<feature type="non-terminal residue" evidence="2">
    <location>
        <position position="1"/>
    </location>
</feature>
<evidence type="ECO:0000256" key="1">
    <source>
        <dbReference type="SAM" id="MobiDB-lite"/>
    </source>
</evidence>